<dbReference type="GO" id="GO:0003676">
    <property type="term" value="F:nucleic acid binding"/>
    <property type="evidence" value="ECO:0007669"/>
    <property type="project" value="InterPro"/>
</dbReference>
<keyword evidence="2" id="KW-0548">Nucleotidyltransferase</keyword>
<keyword evidence="2" id="KW-0695">RNA-directed DNA polymerase</keyword>
<evidence type="ECO:0000313" key="2">
    <source>
        <dbReference type="EMBL" id="KAA3480533.1"/>
    </source>
</evidence>
<dbReference type="InterPro" id="IPR001584">
    <property type="entry name" value="Integrase_cat-core"/>
</dbReference>
<comment type="caution">
    <text evidence="2">The sequence shown here is derived from an EMBL/GenBank/DDBJ whole genome shotgun (WGS) entry which is preliminary data.</text>
</comment>
<proteinExistence type="predicted"/>
<sequence length="715" mass="82694">MKAEHQIPSGLLQSIMIPEWKWDRVTMDFVSGLPLTPRKKDTIWVGSKVYTEVLEEIARSFRQKTAFQYSFSSANIWSIRVDHSDSRRYVKIFFQSSIKMAPYEALYGRKCRTPLYWTALSVNKLHGVDLIKYSEQKVKLIRDCLKATSDRQKSYADLKRKDIEFEIGDKVFLKVSSWKKVLRFRRKGKLSPRFIGPYEVIERVGPVAYRLRLPSELEKIRNVFHISMLRRYRSDPSHVITPSEIEIRSDMTYEEEPICILARKVKYFKYVDLYTKCVYKVVKATEGSGPSRIVITLLILCWIDHSLSTRACLMAVEDKSVSTTGRTLSSLGGQPGIHVTKHRISSLSYLKGLSKDGKRWIRECVAYQRCKADNSTNLGLLQPLPIPERAWTAISMDFVEGLPTSKGKSTILVVVDRLTKYGHFFALAHPFTELTGAKEYLIQIYKVHGIPESIISERDRIFLSNIWQELFRHLCSKLQLSIAYHPQIDGQIEILNKCLEGYLRCMISEKPFDWVTWLPLAEWWYNNTYHSTIKTTPYEAFYGQDLPIHLPYLAGASQCESTWAVDVHDEAVWRRENNSSPLALGVHEGMLGEEKSSAYPYSIVHAFLDLGRINKEAMRKLLKFHFTRAQDRVKQLAEKRRSEREFNVVGASILSPVGSDGSLLKEPIRVLDRRMVKKGNQTITETLVDWADKFSENSTWENLKDIQLRFPIFDQ</sequence>
<dbReference type="InterPro" id="IPR036397">
    <property type="entry name" value="RNaseH_sf"/>
</dbReference>
<dbReference type="EMBL" id="SMMG02000003">
    <property type="protein sequence ID" value="KAA3480533.1"/>
    <property type="molecule type" value="Genomic_DNA"/>
</dbReference>
<dbReference type="Pfam" id="PF24626">
    <property type="entry name" value="SH3_Tf2-1"/>
    <property type="match status" value="1"/>
</dbReference>
<dbReference type="OrthoDB" id="998764at2759"/>
<keyword evidence="3" id="KW-1185">Reference proteome</keyword>
<gene>
    <name evidence="2" type="ORF">EPI10_020956</name>
</gene>
<organism evidence="2 3">
    <name type="scientific">Gossypium australe</name>
    <dbReference type="NCBI Taxonomy" id="47621"/>
    <lineage>
        <taxon>Eukaryota</taxon>
        <taxon>Viridiplantae</taxon>
        <taxon>Streptophyta</taxon>
        <taxon>Embryophyta</taxon>
        <taxon>Tracheophyta</taxon>
        <taxon>Spermatophyta</taxon>
        <taxon>Magnoliopsida</taxon>
        <taxon>eudicotyledons</taxon>
        <taxon>Gunneridae</taxon>
        <taxon>Pentapetalae</taxon>
        <taxon>rosids</taxon>
        <taxon>malvids</taxon>
        <taxon>Malvales</taxon>
        <taxon>Malvaceae</taxon>
        <taxon>Malvoideae</taxon>
        <taxon>Gossypium</taxon>
    </lineage>
</organism>
<name>A0A5B6WGG9_9ROSI</name>
<dbReference type="PANTHER" id="PTHR45835">
    <property type="entry name" value="YALI0A06105P"/>
    <property type="match status" value="1"/>
</dbReference>
<dbReference type="Pfam" id="PF17921">
    <property type="entry name" value="Integrase_H2C2"/>
    <property type="match status" value="1"/>
</dbReference>
<accession>A0A5B6WGG9</accession>
<dbReference type="PANTHER" id="PTHR45835:SF99">
    <property type="entry name" value="CHROMO DOMAIN-CONTAINING PROTEIN-RELATED"/>
    <property type="match status" value="1"/>
</dbReference>
<keyword evidence="2" id="KW-0808">Transferase</keyword>
<dbReference type="InterPro" id="IPR056924">
    <property type="entry name" value="SH3_Tf2-1"/>
</dbReference>
<dbReference type="GO" id="GO:0003964">
    <property type="term" value="F:RNA-directed DNA polymerase activity"/>
    <property type="evidence" value="ECO:0007669"/>
    <property type="project" value="UniProtKB-KW"/>
</dbReference>
<reference evidence="2" key="1">
    <citation type="submission" date="2019-08" db="EMBL/GenBank/DDBJ databases">
        <authorList>
            <person name="Liu F."/>
        </authorList>
    </citation>
    <scope>NUCLEOTIDE SEQUENCE [LARGE SCALE GENOMIC DNA]</scope>
    <source>
        <strain evidence="2">PA1801</strain>
        <tissue evidence="2">Leaf</tissue>
    </source>
</reference>
<dbReference type="InterPro" id="IPR041588">
    <property type="entry name" value="Integrase_H2C2"/>
</dbReference>
<dbReference type="GO" id="GO:0015074">
    <property type="term" value="P:DNA integration"/>
    <property type="evidence" value="ECO:0007669"/>
    <property type="project" value="InterPro"/>
</dbReference>
<dbReference type="Gene3D" id="3.30.420.10">
    <property type="entry name" value="Ribonuclease H-like superfamily/Ribonuclease H"/>
    <property type="match status" value="1"/>
</dbReference>
<dbReference type="Proteomes" id="UP000325315">
    <property type="component" value="Unassembled WGS sequence"/>
</dbReference>
<dbReference type="InterPro" id="IPR012337">
    <property type="entry name" value="RNaseH-like_sf"/>
</dbReference>
<dbReference type="PROSITE" id="PS50994">
    <property type="entry name" value="INTEGRASE"/>
    <property type="match status" value="1"/>
</dbReference>
<feature type="domain" description="Integrase catalytic" evidence="1">
    <location>
        <begin position="381"/>
        <end position="545"/>
    </location>
</feature>
<dbReference type="AlphaFoldDB" id="A0A5B6WGG9"/>
<evidence type="ECO:0000313" key="3">
    <source>
        <dbReference type="Proteomes" id="UP000325315"/>
    </source>
</evidence>
<evidence type="ECO:0000259" key="1">
    <source>
        <dbReference type="PROSITE" id="PS50994"/>
    </source>
</evidence>
<dbReference type="SUPFAM" id="SSF53098">
    <property type="entry name" value="Ribonuclease H-like"/>
    <property type="match status" value="1"/>
</dbReference>
<protein>
    <submittedName>
        <fullName evidence="2">Reverse transcriptase</fullName>
    </submittedName>
</protein>